<evidence type="ECO:0000256" key="4">
    <source>
        <dbReference type="ARBA" id="ARBA00022982"/>
    </source>
</evidence>
<name>A0ABU4WC05_9FUSO</name>
<dbReference type="PANTHER" id="PTHR36541:SF1">
    <property type="entry name" value="SUPEROXIDE REDUCTASE-RELATED"/>
    <property type="match status" value="1"/>
</dbReference>
<dbReference type="InterPro" id="IPR036073">
    <property type="entry name" value="Desulfoferrodoxin_Fe-bd_dom_sf"/>
</dbReference>
<comment type="caution">
    <text evidence="7">The sequence shown here is derived from an EMBL/GenBank/DDBJ whole genome shotgun (WGS) entry which is preliminary data.</text>
</comment>
<keyword evidence="3" id="KW-0479">Metal-binding</keyword>
<gene>
    <name evidence="7" type="ORF">RFV38_09315</name>
</gene>
<sequence>MKVYEIFKVKESPVLLEVVVADKEGVVVEGLELLKEKSQDAATEKHVPFVEEKEDGYLVKVGKETAHPMTPEHYIQMIEICVDDFLYRKYLKPGEAPEAYFKVPKGTSVCAREYCNIHGLWSN</sequence>
<comment type="similarity">
    <text evidence="1">Belongs to the desulfoferrodoxin family.</text>
</comment>
<evidence type="ECO:0000313" key="7">
    <source>
        <dbReference type="EMBL" id="MDX8336695.1"/>
    </source>
</evidence>
<dbReference type="NCBIfam" id="TIGR00332">
    <property type="entry name" value="neela_ferrous"/>
    <property type="match status" value="1"/>
</dbReference>
<dbReference type="Gene3D" id="2.60.40.730">
    <property type="entry name" value="SOR catalytic domain"/>
    <property type="match status" value="1"/>
</dbReference>
<evidence type="ECO:0000256" key="5">
    <source>
        <dbReference type="ARBA" id="ARBA00023004"/>
    </source>
</evidence>
<keyword evidence="2" id="KW-0813">Transport</keyword>
<evidence type="ECO:0000256" key="1">
    <source>
        <dbReference type="ARBA" id="ARBA00005941"/>
    </source>
</evidence>
<keyword evidence="5" id="KW-0408">Iron</keyword>
<feature type="domain" description="Desulfoferrodoxin ferrous iron-binding" evidence="6">
    <location>
        <begin position="39"/>
        <end position="122"/>
    </location>
</feature>
<keyword evidence="8" id="KW-1185">Reference proteome</keyword>
<dbReference type="Proteomes" id="UP001279681">
    <property type="component" value="Unassembled WGS sequence"/>
</dbReference>
<dbReference type="EMBL" id="JAVIKH010000012">
    <property type="protein sequence ID" value="MDX8336695.1"/>
    <property type="molecule type" value="Genomic_DNA"/>
</dbReference>
<dbReference type="Pfam" id="PF01880">
    <property type="entry name" value="Desulfoferrodox"/>
    <property type="match status" value="1"/>
</dbReference>
<evidence type="ECO:0000256" key="3">
    <source>
        <dbReference type="ARBA" id="ARBA00022723"/>
    </source>
</evidence>
<dbReference type="SUPFAM" id="SSF49367">
    <property type="entry name" value="Superoxide reductase-like"/>
    <property type="match status" value="1"/>
</dbReference>
<dbReference type="InterPro" id="IPR002742">
    <property type="entry name" value="Desulfoferrodoxin_Fe-bd_dom"/>
</dbReference>
<dbReference type="PANTHER" id="PTHR36541">
    <property type="entry name" value="SUPEROXIDE REDUCTASE-RELATED"/>
    <property type="match status" value="1"/>
</dbReference>
<dbReference type="RefSeq" id="WP_320314077.1">
    <property type="nucleotide sequence ID" value="NZ_JAVIKH010000012.1"/>
</dbReference>
<organism evidence="7 8">
    <name type="scientific">Candidatus Cetobacterium colombiensis</name>
    <dbReference type="NCBI Taxonomy" id="3073100"/>
    <lineage>
        <taxon>Bacteria</taxon>
        <taxon>Fusobacteriati</taxon>
        <taxon>Fusobacteriota</taxon>
        <taxon>Fusobacteriia</taxon>
        <taxon>Fusobacteriales</taxon>
        <taxon>Fusobacteriaceae</taxon>
        <taxon>Cetobacterium</taxon>
    </lineage>
</organism>
<dbReference type="InterPro" id="IPR051233">
    <property type="entry name" value="Desulfoferrodoxin_SOR"/>
</dbReference>
<reference evidence="8" key="1">
    <citation type="submission" date="2023-07" db="EMBL/GenBank/DDBJ databases">
        <authorList>
            <person name="Colorado M.A."/>
            <person name="Villamil L.M."/>
            <person name="Melo J.F."/>
            <person name="Rodriguez J.A."/>
            <person name="Ruiz R.Y."/>
        </authorList>
    </citation>
    <scope>NUCLEOTIDE SEQUENCE [LARGE SCALE GENOMIC DNA]</scope>
    <source>
        <strain evidence="8">C33</strain>
    </source>
</reference>
<evidence type="ECO:0000313" key="8">
    <source>
        <dbReference type="Proteomes" id="UP001279681"/>
    </source>
</evidence>
<proteinExistence type="inferred from homology"/>
<evidence type="ECO:0000256" key="2">
    <source>
        <dbReference type="ARBA" id="ARBA00022448"/>
    </source>
</evidence>
<protein>
    <submittedName>
        <fullName evidence="7">Desulfoferrodoxin family protein</fullName>
    </submittedName>
</protein>
<accession>A0ABU4WC05</accession>
<keyword evidence="4" id="KW-0249">Electron transport</keyword>
<evidence type="ECO:0000259" key="6">
    <source>
        <dbReference type="Pfam" id="PF01880"/>
    </source>
</evidence>